<dbReference type="InterPro" id="IPR002676">
    <property type="entry name" value="RimM_N"/>
</dbReference>
<dbReference type="GO" id="GO:0005840">
    <property type="term" value="C:ribosome"/>
    <property type="evidence" value="ECO:0007669"/>
    <property type="project" value="InterPro"/>
</dbReference>
<name>A0AAE3V9T5_9FIRM</name>
<keyword evidence="2 5" id="KW-0690">Ribosome biogenesis</keyword>
<keyword evidence="3 5" id="KW-0698">rRNA processing</keyword>
<dbReference type="InterPro" id="IPR011033">
    <property type="entry name" value="PRC_barrel-like_sf"/>
</dbReference>
<evidence type="ECO:0000256" key="4">
    <source>
        <dbReference type="ARBA" id="ARBA00023186"/>
    </source>
</evidence>
<comment type="similarity">
    <text evidence="5">Belongs to the RimM family.</text>
</comment>
<feature type="domain" description="Ribosome maturation factor RimM PRC barrel" evidence="7">
    <location>
        <begin position="113"/>
        <end position="179"/>
    </location>
</feature>
<dbReference type="InterPro" id="IPR036976">
    <property type="entry name" value="RimM_N_sf"/>
</dbReference>
<sequence>MTESFRIGVISSVHGIHGEAKVFVTSDSPERFKSLKTVRARRPEGAVLLPSTKTDAEGELLELSSVRFFKQMAICKFRGIDTPEEMRKYQGMELWISRSEAIPLSEGEFYIADLIGLSVVTEEDELLGTVAEIWPTGANHVITVRRKNGEELLLPYIRDCVKEILPEEGLIRVHLMEGLI</sequence>
<dbReference type="InterPro" id="IPR011961">
    <property type="entry name" value="RimM"/>
</dbReference>
<dbReference type="HAMAP" id="MF_00014">
    <property type="entry name" value="Ribosome_mat_RimM"/>
    <property type="match status" value="1"/>
</dbReference>
<organism evidence="8 9">
    <name type="scientific">Moryella indoligenes</name>
    <dbReference type="NCBI Taxonomy" id="371674"/>
    <lineage>
        <taxon>Bacteria</taxon>
        <taxon>Bacillati</taxon>
        <taxon>Bacillota</taxon>
        <taxon>Clostridia</taxon>
        <taxon>Lachnospirales</taxon>
        <taxon>Lachnospiraceae</taxon>
        <taxon>Moryella</taxon>
    </lineage>
</organism>
<comment type="subcellular location">
    <subcellularLocation>
        <location evidence="5">Cytoplasm</location>
    </subcellularLocation>
</comment>
<dbReference type="Gene3D" id="2.30.30.240">
    <property type="entry name" value="PRC-barrel domain"/>
    <property type="match status" value="1"/>
</dbReference>
<dbReference type="InterPro" id="IPR056792">
    <property type="entry name" value="PRC_RimM"/>
</dbReference>
<evidence type="ECO:0000256" key="2">
    <source>
        <dbReference type="ARBA" id="ARBA00022517"/>
    </source>
</evidence>
<dbReference type="GO" id="GO:0005737">
    <property type="term" value="C:cytoplasm"/>
    <property type="evidence" value="ECO:0007669"/>
    <property type="project" value="UniProtKB-SubCell"/>
</dbReference>
<evidence type="ECO:0000313" key="8">
    <source>
        <dbReference type="EMBL" id="MDQ0152346.1"/>
    </source>
</evidence>
<dbReference type="RefSeq" id="WP_106611925.1">
    <property type="nucleotide sequence ID" value="NZ_JAUSTO010000005.1"/>
</dbReference>
<comment type="subunit">
    <text evidence="5">Binds ribosomal protein uS19.</text>
</comment>
<comment type="domain">
    <text evidence="5">The PRC barrel domain binds ribosomal protein uS19.</text>
</comment>
<dbReference type="InterPro" id="IPR009000">
    <property type="entry name" value="Transl_B-barrel_sf"/>
</dbReference>
<reference evidence="8" key="1">
    <citation type="submission" date="2023-07" db="EMBL/GenBank/DDBJ databases">
        <title>Genomic Encyclopedia of Type Strains, Phase IV (KMG-IV): sequencing the most valuable type-strain genomes for metagenomic binning, comparative biology and taxonomic classification.</title>
        <authorList>
            <person name="Goeker M."/>
        </authorList>
    </citation>
    <scope>NUCLEOTIDE SEQUENCE</scope>
    <source>
        <strain evidence="8">DSM 19659</strain>
    </source>
</reference>
<proteinExistence type="inferred from homology"/>
<evidence type="ECO:0000259" key="6">
    <source>
        <dbReference type="Pfam" id="PF01782"/>
    </source>
</evidence>
<dbReference type="GO" id="GO:0042274">
    <property type="term" value="P:ribosomal small subunit biogenesis"/>
    <property type="evidence" value="ECO:0007669"/>
    <property type="project" value="UniProtKB-UniRule"/>
</dbReference>
<dbReference type="AlphaFoldDB" id="A0AAE3V9T5"/>
<comment type="function">
    <text evidence="5">An accessory protein needed during the final step in the assembly of 30S ribosomal subunit, possibly for assembly of the head region. Essential for efficient processing of 16S rRNA. May be needed both before and after RbfA during the maturation of 16S rRNA. It has affinity for free ribosomal 30S subunits but not for 70S ribosomes.</text>
</comment>
<dbReference type="NCBIfam" id="TIGR02273">
    <property type="entry name" value="16S_RimM"/>
    <property type="match status" value="1"/>
</dbReference>
<dbReference type="GO" id="GO:0006364">
    <property type="term" value="P:rRNA processing"/>
    <property type="evidence" value="ECO:0007669"/>
    <property type="project" value="UniProtKB-UniRule"/>
</dbReference>
<evidence type="ECO:0000256" key="3">
    <source>
        <dbReference type="ARBA" id="ARBA00022552"/>
    </source>
</evidence>
<evidence type="ECO:0000313" key="9">
    <source>
        <dbReference type="Proteomes" id="UP001241537"/>
    </source>
</evidence>
<dbReference type="Pfam" id="PF24986">
    <property type="entry name" value="PRC_RimM"/>
    <property type="match status" value="1"/>
</dbReference>
<dbReference type="SUPFAM" id="SSF50447">
    <property type="entry name" value="Translation proteins"/>
    <property type="match status" value="1"/>
</dbReference>
<evidence type="ECO:0000256" key="1">
    <source>
        <dbReference type="ARBA" id="ARBA00022490"/>
    </source>
</evidence>
<gene>
    <name evidence="5" type="primary">rimM</name>
    <name evidence="8" type="ORF">J2S20_001035</name>
</gene>
<evidence type="ECO:0000256" key="5">
    <source>
        <dbReference type="HAMAP-Rule" id="MF_00014"/>
    </source>
</evidence>
<keyword evidence="1 5" id="KW-0963">Cytoplasm</keyword>
<dbReference type="PANTHER" id="PTHR33692">
    <property type="entry name" value="RIBOSOME MATURATION FACTOR RIMM"/>
    <property type="match status" value="1"/>
</dbReference>
<accession>A0AAE3V9T5</accession>
<keyword evidence="4 5" id="KW-0143">Chaperone</keyword>
<dbReference type="PANTHER" id="PTHR33692:SF1">
    <property type="entry name" value="RIBOSOME MATURATION FACTOR RIMM"/>
    <property type="match status" value="1"/>
</dbReference>
<dbReference type="Proteomes" id="UP001241537">
    <property type="component" value="Unassembled WGS sequence"/>
</dbReference>
<comment type="caution">
    <text evidence="8">The sequence shown here is derived from an EMBL/GenBank/DDBJ whole genome shotgun (WGS) entry which is preliminary data.</text>
</comment>
<feature type="domain" description="RimM N-terminal" evidence="6">
    <location>
        <begin position="7"/>
        <end position="99"/>
    </location>
</feature>
<keyword evidence="9" id="KW-1185">Reference proteome</keyword>
<dbReference type="Gene3D" id="2.40.30.60">
    <property type="entry name" value="RimM"/>
    <property type="match status" value="1"/>
</dbReference>
<evidence type="ECO:0000259" key="7">
    <source>
        <dbReference type="Pfam" id="PF24986"/>
    </source>
</evidence>
<dbReference type="GO" id="GO:0043022">
    <property type="term" value="F:ribosome binding"/>
    <property type="evidence" value="ECO:0007669"/>
    <property type="project" value="InterPro"/>
</dbReference>
<protein>
    <recommendedName>
        <fullName evidence="5">Ribosome maturation factor RimM</fullName>
    </recommendedName>
</protein>
<dbReference type="SUPFAM" id="SSF50346">
    <property type="entry name" value="PRC-barrel domain"/>
    <property type="match status" value="1"/>
</dbReference>
<dbReference type="Pfam" id="PF01782">
    <property type="entry name" value="RimM"/>
    <property type="match status" value="1"/>
</dbReference>
<dbReference type="EMBL" id="JAUSTO010000005">
    <property type="protein sequence ID" value="MDQ0152346.1"/>
    <property type="molecule type" value="Genomic_DNA"/>
</dbReference>